<gene>
    <name evidence="1" type="ORF">SDC9_33407</name>
</gene>
<organism evidence="1">
    <name type="scientific">bioreactor metagenome</name>
    <dbReference type="NCBI Taxonomy" id="1076179"/>
    <lineage>
        <taxon>unclassified sequences</taxon>
        <taxon>metagenomes</taxon>
        <taxon>ecological metagenomes</taxon>
    </lineage>
</organism>
<protein>
    <submittedName>
        <fullName evidence="1">Uncharacterized protein</fullName>
    </submittedName>
</protein>
<evidence type="ECO:0000313" key="1">
    <source>
        <dbReference type="EMBL" id="MPL87407.1"/>
    </source>
</evidence>
<proteinExistence type="predicted"/>
<dbReference type="EMBL" id="VSSQ01000238">
    <property type="protein sequence ID" value="MPL87407.1"/>
    <property type="molecule type" value="Genomic_DNA"/>
</dbReference>
<reference evidence="1" key="1">
    <citation type="submission" date="2019-08" db="EMBL/GenBank/DDBJ databases">
        <authorList>
            <person name="Kucharzyk K."/>
            <person name="Murdoch R.W."/>
            <person name="Higgins S."/>
            <person name="Loffler F."/>
        </authorList>
    </citation>
    <scope>NUCLEOTIDE SEQUENCE</scope>
</reference>
<comment type="caution">
    <text evidence="1">The sequence shown here is derived from an EMBL/GenBank/DDBJ whole genome shotgun (WGS) entry which is preliminary data.</text>
</comment>
<dbReference type="AlphaFoldDB" id="A0A644V865"/>
<sequence>MVYNFIAIRFPSIAIPLKSIQRGTLLACIMVSVLVNSNYPLYSQDTCNPDKAAPSKQLTALTVIDFFTTFTGVRYLNGYTTSEKNNLNFYYNFTVNNKIKAGKLSVSNYYYTDLGIRDYQDSITIISDDQFTIKNAIAYQFLKSKFSFSLGINSKSQYFRHYEYGTDTAGNITRTLFTAYQSPGYRNFSCGIRYDISEKVSIEFGLVNGKTTLMKNQEIFDSRNSNKLYGLEKGTKKKSESGFNLVLTIPPNEISKSLFFENFSQFNVNRADIDRIKYYKFDINNAIHYIFLKHFRLTLRTLCRYDLNTGKRATVIHHLSAGFYLNNTF</sequence>
<accession>A0A644V865</accession>
<name>A0A644V865_9ZZZZ</name>